<dbReference type="AlphaFoldDB" id="A0A0C4EH94"/>
<dbReference type="OrthoDB" id="444848at2759"/>
<name>A0A0C4EH94_PUCT1</name>
<reference evidence="3" key="4">
    <citation type="submission" date="2025-05" db="UniProtKB">
        <authorList>
            <consortium name="EnsemblFungi"/>
        </authorList>
    </citation>
    <scope>IDENTIFICATION</scope>
    <source>
        <strain evidence="3">isolate 1-1 / race 1 (BBBD)</strain>
    </source>
</reference>
<feature type="region of interest" description="Disordered" evidence="1">
    <location>
        <begin position="242"/>
        <end position="292"/>
    </location>
</feature>
<dbReference type="EnsemblFungi" id="PTTG_00110-t43_1">
    <property type="protein sequence ID" value="PTTG_00110-t43_1-p1"/>
    <property type="gene ID" value="PTTG_00110"/>
</dbReference>
<reference evidence="2" key="1">
    <citation type="submission" date="2009-11" db="EMBL/GenBank/DDBJ databases">
        <authorList>
            <consortium name="The Broad Institute Genome Sequencing Platform"/>
            <person name="Ward D."/>
            <person name="Feldgarden M."/>
            <person name="Earl A."/>
            <person name="Young S.K."/>
            <person name="Zeng Q."/>
            <person name="Koehrsen M."/>
            <person name="Alvarado L."/>
            <person name="Berlin A."/>
            <person name="Bochicchio J."/>
            <person name="Borenstein D."/>
            <person name="Chapman S.B."/>
            <person name="Chen Z."/>
            <person name="Engels R."/>
            <person name="Freedman E."/>
            <person name="Gellesch M."/>
            <person name="Goldberg J."/>
            <person name="Griggs A."/>
            <person name="Gujja S."/>
            <person name="Heilman E."/>
            <person name="Heiman D."/>
            <person name="Hepburn T."/>
            <person name="Howarth C."/>
            <person name="Jen D."/>
            <person name="Larson L."/>
            <person name="Lewis B."/>
            <person name="Mehta T."/>
            <person name="Park D."/>
            <person name="Pearson M."/>
            <person name="Roberts A."/>
            <person name="Saif S."/>
            <person name="Shea T."/>
            <person name="Shenoy N."/>
            <person name="Sisk P."/>
            <person name="Stolte C."/>
            <person name="Sykes S."/>
            <person name="Thomson T."/>
            <person name="Walk T."/>
            <person name="White J."/>
            <person name="Yandava C."/>
            <person name="Izard J."/>
            <person name="Baranova O.V."/>
            <person name="Blanton J.M."/>
            <person name="Tanner A.C."/>
            <person name="Dewhirst F.E."/>
            <person name="Haas B."/>
            <person name="Nusbaum C."/>
            <person name="Birren B."/>
        </authorList>
    </citation>
    <scope>NUCLEOTIDE SEQUENCE [LARGE SCALE GENOMIC DNA]</scope>
    <source>
        <strain evidence="2">1-1 BBBD Race 1</strain>
    </source>
</reference>
<sequence length="292" mass="31995">MAQHRLEFHSGGLWKLVESCGTKFGKVTEYYPEGAGMIERGHKPIKSTLVKLCGEDGKKWQQYLPAVLFADQISTKQMMGNLPYEMLTGCQPVLQVDTEMFTYLAVNCWKIKSADDLLLAWVEQLLGRELTIAKAAARLKESCAKAARYLDCRCSHMLQEFLCKGELVLLYNCSLEFQLGGIYELEELNGRPLKRRAAATHVKRFYAQGSTDFDQTVESDNSDEEVHIPCDALSLASSDNAEGMDAAASNKDSGSAVASEEDGANPAPPPFRTTRDSSKKAGAGVVAGGSHK</sequence>
<dbReference type="SUPFAM" id="SSF53098">
    <property type="entry name" value="Ribonuclease H-like"/>
    <property type="match status" value="1"/>
</dbReference>
<evidence type="ECO:0000313" key="4">
    <source>
        <dbReference type="Proteomes" id="UP000005240"/>
    </source>
</evidence>
<accession>A0A0C4EH94</accession>
<evidence type="ECO:0000313" key="3">
    <source>
        <dbReference type="EnsemblFungi" id="PTTG_00110-t43_1-p1"/>
    </source>
</evidence>
<dbReference type="InterPro" id="IPR036397">
    <property type="entry name" value="RNaseH_sf"/>
</dbReference>
<dbReference type="OMA" id="WENIATT"/>
<evidence type="ECO:0000313" key="2">
    <source>
        <dbReference type="EMBL" id="OAV97025.1"/>
    </source>
</evidence>
<dbReference type="VEuPathDB" id="FungiDB:PTTG_00110"/>
<dbReference type="InterPro" id="IPR012337">
    <property type="entry name" value="RNaseH-like_sf"/>
</dbReference>
<dbReference type="Gene3D" id="3.30.420.10">
    <property type="entry name" value="Ribonuclease H-like superfamily/Ribonuclease H"/>
    <property type="match status" value="1"/>
</dbReference>
<dbReference type="EMBL" id="ADAS02000016">
    <property type="protein sequence ID" value="OAV97025.1"/>
    <property type="molecule type" value="Genomic_DNA"/>
</dbReference>
<protein>
    <submittedName>
        <fullName evidence="2 3">Uncharacterized protein</fullName>
    </submittedName>
</protein>
<dbReference type="GO" id="GO:0003676">
    <property type="term" value="F:nucleic acid binding"/>
    <property type="evidence" value="ECO:0007669"/>
    <property type="project" value="InterPro"/>
</dbReference>
<gene>
    <name evidence="2" type="ORF">PTTG_00110</name>
</gene>
<reference evidence="2" key="2">
    <citation type="submission" date="2016-05" db="EMBL/GenBank/DDBJ databases">
        <title>Comparative analysis highlights variable genome content of wheat rusts and divergence of the mating loci.</title>
        <authorList>
            <person name="Cuomo C.A."/>
            <person name="Bakkeren G."/>
            <person name="Szabo L."/>
            <person name="Khalil H."/>
            <person name="Joly D."/>
            <person name="Goldberg J."/>
            <person name="Young S."/>
            <person name="Zeng Q."/>
            <person name="Fellers J."/>
        </authorList>
    </citation>
    <scope>NUCLEOTIDE SEQUENCE [LARGE SCALE GENOMIC DNA]</scope>
    <source>
        <strain evidence="2">1-1 BBBD Race 1</strain>
    </source>
</reference>
<evidence type="ECO:0000256" key="1">
    <source>
        <dbReference type="SAM" id="MobiDB-lite"/>
    </source>
</evidence>
<organism evidence="2">
    <name type="scientific">Puccinia triticina (isolate 1-1 / race 1 (BBBD))</name>
    <name type="common">Brown leaf rust fungus</name>
    <dbReference type="NCBI Taxonomy" id="630390"/>
    <lineage>
        <taxon>Eukaryota</taxon>
        <taxon>Fungi</taxon>
        <taxon>Dikarya</taxon>
        <taxon>Basidiomycota</taxon>
        <taxon>Pucciniomycotina</taxon>
        <taxon>Pucciniomycetes</taxon>
        <taxon>Pucciniales</taxon>
        <taxon>Pucciniaceae</taxon>
        <taxon>Puccinia</taxon>
    </lineage>
</organism>
<proteinExistence type="predicted"/>
<keyword evidence="4" id="KW-1185">Reference proteome</keyword>
<reference evidence="3 4" key="3">
    <citation type="journal article" date="2017" name="G3 (Bethesda)">
        <title>Comparative analysis highlights variable genome content of wheat rusts and divergence of the mating loci.</title>
        <authorList>
            <person name="Cuomo C.A."/>
            <person name="Bakkeren G."/>
            <person name="Khalil H.B."/>
            <person name="Panwar V."/>
            <person name="Joly D."/>
            <person name="Linning R."/>
            <person name="Sakthikumar S."/>
            <person name="Song X."/>
            <person name="Adiconis X."/>
            <person name="Fan L."/>
            <person name="Goldberg J.M."/>
            <person name="Levin J.Z."/>
            <person name="Young S."/>
            <person name="Zeng Q."/>
            <person name="Anikster Y."/>
            <person name="Bruce M."/>
            <person name="Wang M."/>
            <person name="Yin C."/>
            <person name="McCallum B."/>
            <person name="Szabo L.J."/>
            <person name="Hulbert S."/>
            <person name="Chen X."/>
            <person name="Fellers J.P."/>
        </authorList>
    </citation>
    <scope>NUCLEOTIDE SEQUENCE</scope>
    <source>
        <strain evidence="4">Isolate 1-1 / race 1 (BBBD)</strain>
        <strain evidence="3">isolate 1-1 / race 1 (BBBD)</strain>
    </source>
</reference>
<dbReference type="Proteomes" id="UP000005240">
    <property type="component" value="Unassembled WGS sequence"/>
</dbReference>